<feature type="domain" description="Peptidase M20 dimerisation" evidence="3">
    <location>
        <begin position="182"/>
        <end position="289"/>
    </location>
</feature>
<dbReference type="PANTHER" id="PTHR43808:SF25">
    <property type="entry name" value="PEPTIDASE M20 DIMERISATION DOMAIN-CONTAINING PROTEIN"/>
    <property type="match status" value="1"/>
</dbReference>
<dbReference type="Pfam" id="PF01546">
    <property type="entry name" value="Peptidase_M20"/>
    <property type="match status" value="1"/>
</dbReference>
<dbReference type="SUPFAM" id="SSF55031">
    <property type="entry name" value="Bacterial exopeptidase dimerisation domain"/>
    <property type="match status" value="1"/>
</dbReference>
<keyword evidence="2" id="KW-0378">Hydrolase</keyword>
<gene>
    <name evidence="4" type="ORF">EDD42_0339</name>
</gene>
<dbReference type="InterPro" id="IPR036264">
    <property type="entry name" value="Bact_exopeptidase_dim_dom"/>
</dbReference>
<dbReference type="PANTHER" id="PTHR43808">
    <property type="entry name" value="ACETYLORNITHINE DEACETYLASE"/>
    <property type="match status" value="1"/>
</dbReference>
<dbReference type="Gene3D" id="3.30.70.360">
    <property type="match status" value="1"/>
</dbReference>
<dbReference type="InterPro" id="IPR050072">
    <property type="entry name" value="Peptidase_M20A"/>
</dbReference>
<evidence type="ECO:0000256" key="1">
    <source>
        <dbReference type="ARBA" id="ARBA00022723"/>
    </source>
</evidence>
<dbReference type="Pfam" id="PF07687">
    <property type="entry name" value="M20_dimer"/>
    <property type="match status" value="1"/>
</dbReference>
<protein>
    <submittedName>
        <fullName evidence="4">Acetylornithine deacetylase</fullName>
    </submittedName>
</protein>
<dbReference type="AlphaFoldDB" id="A0A3N2BYJ0"/>
<name>A0A3N2BYJ0_9MICO</name>
<comment type="caution">
    <text evidence="4">The sequence shown here is derived from an EMBL/GenBank/DDBJ whole genome shotgun (WGS) entry which is preliminary data.</text>
</comment>
<dbReference type="SUPFAM" id="SSF53187">
    <property type="entry name" value="Zn-dependent exopeptidases"/>
    <property type="match status" value="1"/>
</dbReference>
<evidence type="ECO:0000259" key="3">
    <source>
        <dbReference type="Pfam" id="PF07687"/>
    </source>
</evidence>
<keyword evidence="1" id="KW-0479">Metal-binding</keyword>
<accession>A0A3N2BYJ0</accession>
<evidence type="ECO:0000256" key="2">
    <source>
        <dbReference type="ARBA" id="ARBA00022801"/>
    </source>
</evidence>
<dbReference type="Gene3D" id="3.40.630.10">
    <property type="entry name" value="Zn peptidases"/>
    <property type="match status" value="1"/>
</dbReference>
<organism evidence="4 5">
    <name type="scientific">Plantibacter flavus</name>
    <dbReference type="NCBI Taxonomy" id="150123"/>
    <lineage>
        <taxon>Bacteria</taxon>
        <taxon>Bacillati</taxon>
        <taxon>Actinomycetota</taxon>
        <taxon>Actinomycetes</taxon>
        <taxon>Micrococcales</taxon>
        <taxon>Microbacteriaceae</taxon>
        <taxon>Plantibacter</taxon>
    </lineage>
</organism>
<dbReference type="GO" id="GO:0046872">
    <property type="term" value="F:metal ion binding"/>
    <property type="evidence" value="ECO:0007669"/>
    <property type="project" value="UniProtKB-KW"/>
</dbReference>
<dbReference type="InterPro" id="IPR011650">
    <property type="entry name" value="Peptidase_M20_dimer"/>
</dbReference>
<dbReference type="InterPro" id="IPR002933">
    <property type="entry name" value="Peptidase_M20"/>
</dbReference>
<dbReference type="EMBL" id="RKHL01000001">
    <property type="protein sequence ID" value="ROR80301.1"/>
    <property type="molecule type" value="Genomic_DNA"/>
</dbReference>
<keyword evidence="5" id="KW-1185">Reference proteome</keyword>
<dbReference type="Proteomes" id="UP000266915">
    <property type="component" value="Unassembled WGS sequence"/>
</dbReference>
<dbReference type="RefSeq" id="WP_085512153.1">
    <property type="nucleotide sequence ID" value="NZ_FXAP01000003.1"/>
</dbReference>
<evidence type="ECO:0000313" key="5">
    <source>
        <dbReference type="Proteomes" id="UP000266915"/>
    </source>
</evidence>
<reference evidence="4 5" key="1">
    <citation type="submission" date="2018-11" db="EMBL/GenBank/DDBJ databases">
        <title>Sequencing the genomes of 1000 actinobacteria strains.</title>
        <authorList>
            <person name="Klenk H.-P."/>
        </authorList>
    </citation>
    <scope>NUCLEOTIDE SEQUENCE [LARGE SCALE GENOMIC DNA]</scope>
    <source>
        <strain evidence="4 5">DSM 14012</strain>
    </source>
</reference>
<sequence length="398" mass="41083">MSDLSPGDDALELARLLISTDSVSPSLVPGAPGEGRIAAVIAQRLEGAGFVVDLVPAPEDAQRVSVVAVHAGSQPGPTVVFNGHLDTVGVEGMVDPFTPRIADGKLFGRGASDMKAGLAGLIVAAERLAAADHPGTVVFTGVADEEDASVGAAAVLRHLADRGVTADVCLIAEPTWLDRVAAHRGYAVVEVTLQGTAAHSSQPGLAVDAIRALGALLQEVERADDELHRRPAHPLLDHGSFTTTVARAGNAPFTIAADATLVIERRTLPGERAEDALVEVQAMLDAVAARMPGLRTGARLTHQREAWEADEQGAAARFADSLAAELSRDAEAVPAAVGAPYWMESALWQAAGIPTVVCGPAGGGLHAAEEWVDLDQLRRFPEAVIAATIDALSGSSEA</sequence>
<evidence type="ECO:0000313" key="4">
    <source>
        <dbReference type="EMBL" id="ROR80301.1"/>
    </source>
</evidence>
<dbReference type="GO" id="GO:0016787">
    <property type="term" value="F:hydrolase activity"/>
    <property type="evidence" value="ECO:0007669"/>
    <property type="project" value="UniProtKB-KW"/>
</dbReference>
<proteinExistence type="predicted"/>